<dbReference type="InterPro" id="IPR016024">
    <property type="entry name" value="ARM-type_fold"/>
</dbReference>
<dbReference type="PhylomeDB" id="B6QMB3"/>
<keyword evidence="4" id="KW-1185">Reference proteome</keyword>
<dbReference type="STRING" id="441960.B6QMB3"/>
<dbReference type="HOGENOM" id="CLU_052832_0_0_1"/>
<dbReference type="OrthoDB" id="5385189at2759"/>
<evidence type="ECO:0000313" key="4">
    <source>
        <dbReference type="Proteomes" id="UP000001294"/>
    </source>
</evidence>
<accession>B6QMB3</accession>
<organism evidence="3 4">
    <name type="scientific">Talaromyces marneffei (strain ATCC 18224 / CBS 334.59 / QM 7333)</name>
    <name type="common">Penicillium marneffei</name>
    <dbReference type="NCBI Taxonomy" id="441960"/>
    <lineage>
        <taxon>Eukaryota</taxon>
        <taxon>Fungi</taxon>
        <taxon>Dikarya</taxon>
        <taxon>Ascomycota</taxon>
        <taxon>Pezizomycotina</taxon>
        <taxon>Eurotiomycetes</taxon>
        <taxon>Eurotiomycetidae</taxon>
        <taxon>Eurotiales</taxon>
        <taxon>Trichocomaceae</taxon>
        <taxon>Talaromyces</taxon>
        <taxon>Talaromyces sect. Talaromyces</taxon>
    </lineage>
</organism>
<evidence type="ECO:0008006" key="5">
    <source>
        <dbReference type="Google" id="ProtNLM"/>
    </source>
</evidence>
<keyword evidence="2" id="KW-0732">Signal</keyword>
<dbReference type="Proteomes" id="UP000001294">
    <property type="component" value="Unassembled WGS sequence"/>
</dbReference>
<dbReference type="EMBL" id="DS995903">
    <property type="protein sequence ID" value="EEA22240.1"/>
    <property type="molecule type" value="Genomic_DNA"/>
</dbReference>
<protein>
    <recommendedName>
        <fullName evidence="5">Cytoskeleton-associated protein</fullName>
    </recommendedName>
</protein>
<feature type="region of interest" description="Disordered" evidence="1">
    <location>
        <begin position="276"/>
        <end position="322"/>
    </location>
</feature>
<dbReference type="SUPFAM" id="SSF48371">
    <property type="entry name" value="ARM repeat"/>
    <property type="match status" value="1"/>
</dbReference>
<dbReference type="VEuPathDB" id="FungiDB:PMAA_060210"/>
<feature type="compositionally biased region" description="Acidic residues" evidence="1">
    <location>
        <begin position="282"/>
        <end position="301"/>
    </location>
</feature>
<evidence type="ECO:0000313" key="3">
    <source>
        <dbReference type="EMBL" id="EEA22240.1"/>
    </source>
</evidence>
<dbReference type="AlphaFoldDB" id="B6QMB3"/>
<reference evidence="4" key="1">
    <citation type="journal article" date="2015" name="Genome Announc.">
        <title>Genome sequence of the AIDS-associated pathogen Penicillium marneffei (ATCC18224) and its near taxonomic relative Talaromyces stipitatus (ATCC10500).</title>
        <authorList>
            <person name="Nierman W.C."/>
            <person name="Fedorova-Abrams N.D."/>
            <person name="Andrianopoulos A."/>
        </authorList>
    </citation>
    <scope>NUCLEOTIDE SEQUENCE [LARGE SCALE GENOMIC DNA]</scope>
    <source>
        <strain evidence="4">ATCC 18224 / CBS 334.59 / QM 7333</strain>
    </source>
</reference>
<name>B6QMB3_TALMQ</name>
<evidence type="ECO:0000256" key="1">
    <source>
        <dbReference type="SAM" id="MobiDB-lite"/>
    </source>
</evidence>
<gene>
    <name evidence="3" type="ORF">PMAA_060210</name>
</gene>
<sequence length="362" mass="41086">MAPRSDNSILWLVLGLSLGFVAARRIVRDLYEVRELTEITRPDNDDNAISKGTEDALKLETLQKLTESPSYELRGASLRIISERATKEPSWDILLEDLTSKNKQQRNRALDAIHFLFASRALSRVTLSPRVRDISTYKAIVDCLCNFLDEHTTEYITTDSPILPKTRPPGEKKLLETLNILLVQDIPAALEAGIVSRWLSKYPFPCYRNCDDANGTNGNDGNNNVHKYRQKDIYWLMKMYWPDDTLMSSIITTLVSAPDGIRQLRKYGLMGSMIEESHDLDDNGDDDDDDDGAHDDEDADSDVWMINGESTAGRSWAPERLTLPDESLEEQVLRRRRREAMVFSEDGGPIGRENIIQPPIED</sequence>
<evidence type="ECO:0000256" key="2">
    <source>
        <dbReference type="SAM" id="SignalP"/>
    </source>
</evidence>
<feature type="signal peptide" evidence="2">
    <location>
        <begin position="1"/>
        <end position="23"/>
    </location>
</feature>
<proteinExistence type="predicted"/>
<feature type="chain" id="PRO_5002845633" description="Cytoskeleton-associated protein" evidence="2">
    <location>
        <begin position="24"/>
        <end position="362"/>
    </location>
</feature>